<comment type="function">
    <text evidence="9">This protein specifically catalyzes the removal of signal peptides from prolipoproteins.</text>
</comment>
<feature type="compositionally biased region" description="Basic and acidic residues" evidence="11">
    <location>
        <begin position="210"/>
        <end position="228"/>
    </location>
</feature>
<evidence type="ECO:0000256" key="3">
    <source>
        <dbReference type="ARBA" id="ARBA00022670"/>
    </source>
</evidence>
<keyword evidence="13" id="KW-1185">Reference proteome</keyword>
<evidence type="ECO:0000256" key="8">
    <source>
        <dbReference type="ARBA" id="ARBA00023136"/>
    </source>
</evidence>
<evidence type="ECO:0000313" key="12">
    <source>
        <dbReference type="EMBL" id="MFD1002231.1"/>
    </source>
</evidence>
<organism evidence="12 13">
    <name type="scientific">Ohtaekwangia kribbensis</name>
    <dbReference type="NCBI Taxonomy" id="688913"/>
    <lineage>
        <taxon>Bacteria</taxon>
        <taxon>Pseudomonadati</taxon>
        <taxon>Bacteroidota</taxon>
        <taxon>Cytophagia</taxon>
        <taxon>Cytophagales</taxon>
        <taxon>Fulvivirgaceae</taxon>
        <taxon>Ohtaekwangia</taxon>
    </lineage>
</organism>
<evidence type="ECO:0000256" key="2">
    <source>
        <dbReference type="ARBA" id="ARBA00022475"/>
    </source>
</evidence>
<feature type="transmembrane region" description="Helical" evidence="9">
    <location>
        <begin position="64"/>
        <end position="85"/>
    </location>
</feature>
<keyword evidence="12" id="KW-0449">Lipoprotein</keyword>
<name>A0ABW3K9G0_9BACT</name>
<dbReference type="Pfam" id="PF01252">
    <property type="entry name" value="Peptidase_A8"/>
    <property type="match status" value="1"/>
</dbReference>
<evidence type="ECO:0000256" key="4">
    <source>
        <dbReference type="ARBA" id="ARBA00022692"/>
    </source>
</evidence>
<evidence type="ECO:0000256" key="11">
    <source>
        <dbReference type="SAM" id="MobiDB-lite"/>
    </source>
</evidence>
<evidence type="ECO:0000256" key="9">
    <source>
        <dbReference type="HAMAP-Rule" id="MF_00161"/>
    </source>
</evidence>
<keyword evidence="5 9" id="KW-0064">Aspartyl protease</keyword>
<evidence type="ECO:0000256" key="6">
    <source>
        <dbReference type="ARBA" id="ARBA00022801"/>
    </source>
</evidence>
<comment type="catalytic activity">
    <reaction evidence="9">
        <text>Release of signal peptides from bacterial membrane prolipoproteins. Hydrolyzes -Xaa-Yaa-Zaa-|-(S,diacylglyceryl)Cys-, in which Xaa is hydrophobic (preferably Leu), and Yaa (Ala or Ser) and Zaa (Gly or Ala) have small, neutral side chains.</text>
        <dbReference type="EC" id="3.4.23.36"/>
    </reaction>
</comment>
<proteinExistence type="inferred from homology"/>
<keyword evidence="4 9" id="KW-0812">Transmembrane</keyword>
<keyword evidence="6 9" id="KW-0378">Hydrolase</keyword>
<dbReference type="PANTHER" id="PTHR33695">
    <property type="entry name" value="LIPOPROTEIN SIGNAL PEPTIDASE"/>
    <property type="match status" value="1"/>
</dbReference>
<reference evidence="13" key="1">
    <citation type="journal article" date="2019" name="Int. J. Syst. Evol. Microbiol.">
        <title>The Global Catalogue of Microorganisms (GCM) 10K type strain sequencing project: providing services to taxonomists for standard genome sequencing and annotation.</title>
        <authorList>
            <consortium name="The Broad Institute Genomics Platform"/>
            <consortium name="The Broad Institute Genome Sequencing Center for Infectious Disease"/>
            <person name="Wu L."/>
            <person name="Ma J."/>
        </authorList>
    </citation>
    <scope>NUCLEOTIDE SEQUENCE [LARGE SCALE GENOMIC DNA]</scope>
    <source>
        <strain evidence="13">CCUG 58938</strain>
    </source>
</reference>
<keyword evidence="7 9" id="KW-1133">Transmembrane helix</keyword>
<evidence type="ECO:0000256" key="7">
    <source>
        <dbReference type="ARBA" id="ARBA00022989"/>
    </source>
</evidence>
<comment type="subcellular location">
    <subcellularLocation>
        <location evidence="9">Cell membrane</location>
        <topology evidence="9">Multi-pass membrane protein</topology>
    </subcellularLocation>
</comment>
<keyword evidence="2 9" id="KW-1003">Cell membrane</keyword>
<keyword evidence="8 9" id="KW-0472">Membrane</keyword>
<feature type="transmembrane region" description="Helical" evidence="9">
    <location>
        <begin position="97"/>
        <end position="120"/>
    </location>
</feature>
<feature type="transmembrane region" description="Helical" evidence="9">
    <location>
        <begin position="161"/>
        <end position="186"/>
    </location>
</feature>
<sequence>MKIYKYFILALFVIIIDQTSKLLVHHFMYLHQEITVVGNEQFGFKLHYLLNPGMAFGIRWNNEFGKLALTAFRIAAMFGIGYYLVKMAKKNAHMGFLWCMALILGGAVGNVIDSTFYGVLLNNQPANSPTPWFHGQVIDMLFFPLFDFTWPTWMPYVGGDYFLFFSPVFNIADSSIFIGVVIILLFQRRFFGEHINDTVPMSSDELPPADEVKEHPITEDRRDTPGQL</sequence>
<keyword evidence="3 9" id="KW-0645">Protease</keyword>
<dbReference type="PANTHER" id="PTHR33695:SF1">
    <property type="entry name" value="LIPOPROTEIN SIGNAL PEPTIDASE"/>
    <property type="match status" value="1"/>
</dbReference>
<dbReference type="EC" id="3.4.23.36" evidence="9"/>
<dbReference type="PRINTS" id="PR00781">
    <property type="entry name" value="LIPOSIGPTASE"/>
</dbReference>
<evidence type="ECO:0000313" key="13">
    <source>
        <dbReference type="Proteomes" id="UP001597112"/>
    </source>
</evidence>
<feature type="active site" evidence="9">
    <location>
        <position position="139"/>
    </location>
</feature>
<dbReference type="InterPro" id="IPR001872">
    <property type="entry name" value="Peptidase_A8"/>
</dbReference>
<feature type="transmembrane region" description="Helical" evidence="9">
    <location>
        <begin position="7"/>
        <end position="28"/>
    </location>
</feature>
<evidence type="ECO:0000256" key="10">
    <source>
        <dbReference type="RuleBase" id="RU004181"/>
    </source>
</evidence>
<comment type="similarity">
    <text evidence="1 9 10">Belongs to the peptidase A8 family.</text>
</comment>
<dbReference type="HAMAP" id="MF_00161">
    <property type="entry name" value="LspA"/>
    <property type="match status" value="1"/>
</dbReference>
<protein>
    <recommendedName>
        <fullName evidence="9">Lipoprotein signal peptidase</fullName>
        <ecNumber evidence="9">3.4.23.36</ecNumber>
    </recommendedName>
    <alternativeName>
        <fullName evidence="9">Prolipoprotein signal peptidase</fullName>
    </alternativeName>
    <alternativeName>
        <fullName evidence="9">Signal peptidase II</fullName>
        <shortName evidence="9">SPase II</shortName>
    </alternativeName>
</protein>
<dbReference type="RefSeq" id="WP_377583134.1">
    <property type="nucleotide sequence ID" value="NZ_JBHTKA010000008.1"/>
</dbReference>
<feature type="active site" evidence="9">
    <location>
        <position position="173"/>
    </location>
</feature>
<comment type="caution">
    <text evidence="12">The sequence shown here is derived from an EMBL/GenBank/DDBJ whole genome shotgun (WGS) entry which is preliminary data.</text>
</comment>
<accession>A0ABW3K9G0</accession>
<dbReference type="Proteomes" id="UP001597112">
    <property type="component" value="Unassembled WGS sequence"/>
</dbReference>
<dbReference type="EMBL" id="JBHTKA010000008">
    <property type="protein sequence ID" value="MFD1002231.1"/>
    <property type="molecule type" value="Genomic_DNA"/>
</dbReference>
<dbReference type="GO" id="GO:0004190">
    <property type="term" value="F:aspartic-type endopeptidase activity"/>
    <property type="evidence" value="ECO:0007669"/>
    <property type="project" value="UniProtKB-EC"/>
</dbReference>
<evidence type="ECO:0000256" key="5">
    <source>
        <dbReference type="ARBA" id="ARBA00022750"/>
    </source>
</evidence>
<feature type="region of interest" description="Disordered" evidence="11">
    <location>
        <begin position="201"/>
        <end position="228"/>
    </location>
</feature>
<comment type="pathway">
    <text evidence="9">Protein modification; lipoprotein biosynthesis (signal peptide cleavage).</text>
</comment>
<evidence type="ECO:0000256" key="1">
    <source>
        <dbReference type="ARBA" id="ARBA00006139"/>
    </source>
</evidence>
<gene>
    <name evidence="9" type="primary">lspA</name>
    <name evidence="12" type="ORF">ACFQ21_23100</name>
</gene>
<dbReference type="NCBIfam" id="NF011369">
    <property type="entry name" value="PRK14788.1"/>
    <property type="match status" value="1"/>
</dbReference>